<evidence type="ECO:0000256" key="1">
    <source>
        <dbReference type="SAM" id="MobiDB-lite"/>
    </source>
</evidence>
<dbReference type="AlphaFoldDB" id="A0A6J6JVS8"/>
<reference evidence="2" key="1">
    <citation type="submission" date="2020-05" db="EMBL/GenBank/DDBJ databases">
        <authorList>
            <person name="Chiriac C."/>
            <person name="Salcher M."/>
            <person name="Ghai R."/>
            <person name="Kavagutti S V."/>
        </authorList>
    </citation>
    <scope>NUCLEOTIDE SEQUENCE</scope>
</reference>
<feature type="region of interest" description="Disordered" evidence="1">
    <location>
        <begin position="1"/>
        <end position="22"/>
    </location>
</feature>
<evidence type="ECO:0000313" key="2">
    <source>
        <dbReference type="EMBL" id="CAB4641640.1"/>
    </source>
</evidence>
<dbReference type="EMBL" id="CAEZVY010000055">
    <property type="protein sequence ID" value="CAB4641640.1"/>
    <property type="molecule type" value="Genomic_DNA"/>
</dbReference>
<protein>
    <submittedName>
        <fullName evidence="2">Unannotated protein</fullName>
    </submittedName>
</protein>
<accession>A0A6J6JVS8</accession>
<proteinExistence type="predicted"/>
<name>A0A6J6JVS8_9ZZZZ</name>
<organism evidence="2">
    <name type="scientific">freshwater metagenome</name>
    <dbReference type="NCBI Taxonomy" id="449393"/>
    <lineage>
        <taxon>unclassified sequences</taxon>
        <taxon>metagenomes</taxon>
        <taxon>ecological metagenomes</taxon>
    </lineage>
</organism>
<sequence length="75" mass="8130">MVNMEGTQRLGDSSGNRSREQYLKGLAGTGALGCPNVAGGTYGVGQRYVNPERINLRKSQLRYNPHTTGVVNSIY</sequence>
<gene>
    <name evidence="2" type="ORF">UFOPK2158_00644</name>
</gene>